<sequence>MPSSLPLPVSAAGRLRASRHRFRVRLSSLSASLFARARTTNLAVLILSSICSLSLYFNLRSIWWSPTSFTISQSGFPHSDTSFPSFRTHPVPPSYSQFTRLVIVPGHAIYIGADPLLHDPLDPKEWILESYQARHPPSSIGAFINHIRTAIHTVSNDPSALLIYSGGQTRHQANQSTEAASYSRLANQMGLHDKLSWMPPQTTTEEFALDSWTNLIYSVARFKEYTGHYPKQITVVGHSVKAKRFIELHRKAMQWPADGFQYIGLDPINLSELTTSASSAQEVQELQEIESSMIAGERQVYLEFEKDLYGCNSHLLDKRKSRNSFRRFHPYLTSNPEIRGLLDWCPTNGIDEYTAHYPGHNPNLIMSFDFFPSTESRTNSTRWC</sequence>
<evidence type="ECO:0000313" key="2">
    <source>
        <dbReference type="Proteomes" id="UP000235388"/>
    </source>
</evidence>
<comment type="caution">
    <text evidence="1">The sequence shown here is derived from an EMBL/GenBank/DDBJ whole genome shotgun (WGS) entry which is preliminary data.</text>
</comment>
<protein>
    <recommendedName>
        <fullName evidence="3">DUF218 domain-containing protein</fullName>
    </recommendedName>
</protein>
<dbReference type="EMBL" id="PGCJ01000556">
    <property type="protein sequence ID" value="PLW26221.1"/>
    <property type="molecule type" value="Genomic_DNA"/>
</dbReference>
<evidence type="ECO:0000313" key="1">
    <source>
        <dbReference type="EMBL" id="PLW26221.1"/>
    </source>
</evidence>
<dbReference type="AlphaFoldDB" id="A0A2N5TL41"/>
<dbReference type="PANTHER" id="PTHR28110">
    <property type="entry name" value="TRANSMEMBRANE PROTEIN"/>
    <property type="match status" value="1"/>
</dbReference>
<gene>
    <name evidence="1" type="ORF">PCANC_22434</name>
</gene>
<keyword evidence="2" id="KW-1185">Reference proteome</keyword>
<accession>A0A2N5TL41</accession>
<dbReference type="PANTHER" id="PTHR28110:SF1">
    <property type="entry name" value="TRANSMEMBRANE PROTEIN"/>
    <property type="match status" value="1"/>
</dbReference>
<evidence type="ECO:0008006" key="3">
    <source>
        <dbReference type="Google" id="ProtNLM"/>
    </source>
</evidence>
<dbReference type="GO" id="GO:0005737">
    <property type="term" value="C:cytoplasm"/>
    <property type="evidence" value="ECO:0007669"/>
    <property type="project" value="TreeGrafter"/>
</dbReference>
<organism evidence="1 2">
    <name type="scientific">Puccinia coronata f. sp. avenae</name>
    <dbReference type="NCBI Taxonomy" id="200324"/>
    <lineage>
        <taxon>Eukaryota</taxon>
        <taxon>Fungi</taxon>
        <taxon>Dikarya</taxon>
        <taxon>Basidiomycota</taxon>
        <taxon>Pucciniomycotina</taxon>
        <taxon>Pucciniomycetes</taxon>
        <taxon>Pucciniales</taxon>
        <taxon>Pucciniaceae</taxon>
        <taxon>Puccinia</taxon>
    </lineage>
</organism>
<dbReference type="InterPro" id="IPR055323">
    <property type="entry name" value="C57A10.07/YOR238W"/>
</dbReference>
<dbReference type="Proteomes" id="UP000235388">
    <property type="component" value="Unassembled WGS sequence"/>
</dbReference>
<dbReference type="OrthoDB" id="4347at2759"/>
<name>A0A2N5TL41_9BASI</name>
<proteinExistence type="predicted"/>
<reference evidence="1 2" key="1">
    <citation type="submission" date="2017-11" db="EMBL/GenBank/DDBJ databases">
        <title>De novo assembly and phasing of dikaryotic genomes from two isolates of Puccinia coronata f. sp. avenae, the causal agent of oat crown rust.</title>
        <authorList>
            <person name="Miller M.E."/>
            <person name="Zhang Y."/>
            <person name="Omidvar V."/>
            <person name="Sperschneider J."/>
            <person name="Schwessinger B."/>
            <person name="Raley C."/>
            <person name="Palmer J.M."/>
            <person name="Garnica D."/>
            <person name="Upadhyaya N."/>
            <person name="Rathjen J."/>
            <person name="Taylor J.M."/>
            <person name="Park R.F."/>
            <person name="Dodds P.N."/>
            <person name="Hirsch C.D."/>
            <person name="Kianian S.F."/>
            <person name="Figueroa M."/>
        </authorList>
    </citation>
    <scope>NUCLEOTIDE SEQUENCE [LARGE SCALE GENOMIC DNA]</scope>
    <source>
        <strain evidence="1">12NC29</strain>
    </source>
</reference>